<dbReference type="RefSeq" id="WP_380513441.1">
    <property type="nucleotide sequence ID" value="NZ_JBHEZX010000012.1"/>
</dbReference>
<dbReference type="SUPFAM" id="SSF49899">
    <property type="entry name" value="Concanavalin A-like lectins/glucanases"/>
    <property type="match status" value="1"/>
</dbReference>
<evidence type="ECO:0000313" key="1">
    <source>
        <dbReference type="EMBL" id="MFC1412600.1"/>
    </source>
</evidence>
<dbReference type="EMBL" id="JBHEZX010000012">
    <property type="protein sequence ID" value="MFC1412600.1"/>
    <property type="molecule type" value="Genomic_DNA"/>
</dbReference>
<name>A0ABV6VFS0_9ACTN</name>
<reference evidence="1 2" key="1">
    <citation type="submission" date="2024-09" db="EMBL/GenBank/DDBJ databases">
        <authorList>
            <person name="Lee S.D."/>
        </authorList>
    </citation>
    <scope>NUCLEOTIDE SEQUENCE [LARGE SCALE GENOMIC DNA]</scope>
    <source>
        <strain evidence="1 2">N1-1</strain>
    </source>
</reference>
<dbReference type="Proteomes" id="UP001592582">
    <property type="component" value="Unassembled WGS sequence"/>
</dbReference>
<accession>A0ABV6VFS0</accession>
<gene>
    <name evidence="1" type="ORF">ACEZDG_25355</name>
</gene>
<protein>
    <submittedName>
        <fullName evidence="1">G1 family glutamic endopeptidase</fullName>
    </submittedName>
</protein>
<proteinExistence type="predicted"/>
<sequence>MPLSTPLSAQSSAQRGNRLLQAAVGLVAVGALAAAAPVPSAAAGASAVQPHAYGYAPITPVAHGHGIGPLASSSPWGGYVATGSGFRSVTGSWTEPAVTCTSRNNLFAPWVGIDGYGSQTVEQTGVETSCSSGRPVYRAWYEMYPAQPVYLGNAVSVGDSFTGSVTTTSGSGSYKITLTDNTKGWTYTTTQRLRGANVSAEAIIESPTQSYPSFSSLTFTGITVNGSTFSAYNPLPLASGQYVPTALNGGTFSLIPG</sequence>
<organism evidence="1 2">
    <name type="scientific">Streptacidiphilus alkalitolerans</name>
    <dbReference type="NCBI Taxonomy" id="3342712"/>
    <lineage>
        <taxon>Bacteria</taxon>
        <taxon>Bacillati</taxon>
        <taxon>Actinomycetota</taxon>
        <taxon>Actinomycetes</taxon>
        <taxon>Kitasatosporales</taxon>
        <taxon>Streptomycetaceae</taxon>
        <taxon>Streptacidiphilus</taxon>
    </lineage>
</organism>
<dbReference type="CDD" id="cd13426">
    <property type="entry name" value="Peptidase_G1"/>
    <property type="match status" value="1"/>
</dbReference>
<dbReference type="Pfam" id="PF01828">
    <property type="entry name" value="Peptidase_A4"/>
    <property type="match status" value="1"/>
</dbReference>
<dbReference type="PANTHER" id="PTHR37536:SF1">
    <property type="entry name" value="ASPERGILLOPEPSIN, PUTAITVE (AFU_ORTHOLOGUE AFUA_7G01200)"/>
    <property type="match status" value="1"/>
</dbReference>
<dbReference type="PANTHER" id="PTHR37536">
    <property type="entry name" value="PUTATIVE (AFU_ORTHOLOGUE AFUA_3G02970)-RELATED"/>
    <property type="match status" value="1"/>
</dbReference>
<dbReference type="InterPro" id="IPR000250">
    <property type="entry name" value="Peptidase_G1"/>
</dbReference>
<comment type="caution">
    <text evidence="1">The sequence shown here is derived from an EMBL/GenBank/DDBJ whole genome shotgun (WGS) entry which is preliminary data.</text>
</comment>
<evidence type="ECO:0000313" key="2">
    <source>
        <dbReference type="Proteomes" id="UP001592582"/>
    </source>
</evidence>
<dbReference type="Gene3D" id="2.60.120.700">
    <property type="entry name" value="Peptidase G1"/>
    <property type="match status" value="1"/>
</dbReference>
<keyword evidence="2" id="KW-1185">Reference proteome</keyword>
<dbReference type="InterPro" id="IPR013320">
    <property type="entry name" value="ConA-like_dom_sf"/>
</dbReference>
<dbReference type="InterPro" id="IPR038656">
    <property type="entry name" value="Peptidase_G1_sf"/>
</dbReference>